<comment type="similarity">
    <text evidence="3">Belongs to the cyclophilin-type PPIase family.</text>
</comment>
<sequence>DSPKITKRVYLDVEFGKNEKGRLVIGLYGDIMPKTAENFEKLCASNSYAGTNFYRVISDTTIQGGAIGDPSGKTGKSSFDDGKSFEPDNFNIKHSKSGILSMVKGIGGVDSRFFINTQEDAGWADDRYAAFGIVEEGMYLVKQIEKVPVSPPKNSPVNEVKILASG</sequence>
<dbReference type="OrthoDB" id="193499at2759"/>
<reference evidence="5 6" key="1">
    <citation type="submission" date="2016-09" db="EMBL/GenBank/DDBJ databases">
        <title>Extensive genetic diversity and differential bi-allelic expression allows diatom success in the polar Southern Ocean.</title>
        <authorList>
            <consortium name="DOE Joint Genome Institute"/>
            <person name="Mock T."/>
            <person name="Otillar R.P."/>
            <person name="Strauss J."/>
            <person name="Dupont C."/>
            <person name="Frickenhaus S."/>
            <person name="Maumus F."/>
            <person name="Mcmullan M."/>
            <person name="Sanges R."/>
            <person name="Schmutz J."/>
            <person name="Toseland A."/>
            <person name="Valas R."/>
            <person name="Veluchamy A."/>
            <person name="Ward B.J."/>
            <person name="Allen A."/>
            <person name="Barry K."/>
            <person name="Falciatore A."/>
            <person name="Ferrante M."/>
            <person name="Fortunato A.E."/>
            <person name="Gloeckner G."/>
            <person name="Gruber A."/>
            <person name="Hipkin R."/>
            <person name="Janech M."/>
            <person name="Kroth P."/>
            <person name="Leese F."/>
            <person name="Lindquist E."/>
            <person name="Lyon B.R."/>
            <person name="Martin J."/>
            <person name="Mayer C."/>
            <person name="Parker M."/>
            <person name="Quesneville H."/>
            <person name="Raymond J."/>
            <person name="Uhlig C."/>
            <person name="Valentin K.U."/>
            <person name="Worden A.Z."/>
            <person name="Armbrust E.V."/>
            <person name="Bowler C."/>
            <person name="Green B."/>
            <person name="Moulton V."/>
            <person name="Van Oosterhout C."/>
            <person name="Grigoriev I."/>
        </authorList>
    </citation>
    <scope>NUCLEOTIDE SEQUENCE [LARGE SCALE GENOMIC DNA]</scope>
    <source>
        <strain evidence="5 6">CCMP1102</strain>
    </source>
</reference>
<protein>
    <recommendedName>
        <fullName evidence="3">Peptidyl-prolyl cis-trans isomerase</fullName>
        <shortName evidence="3">PPIase</shortName>
        <ecNumber evidence="3">5.2.1.8</ecNumber>
    </recommendedName>
</protein>
<evidence type="ECO:0000256" key="3">
    <source>
        <dbReference type="RuleBase" id="RU363019"/>
    </source>
</evidence>
<dbReference type="PROSITE" id="PS50072">
    <property type="entry name" value="CSA_PPIASE_2"/>
    <property type="match status" value="1"/>
</dbReference>
<dbReference type="GO" id="GO:0003755">
    <property type="term" value="F:peptidyl-prolyl cis-trans isomerase activity"/>
    <property type="evidence" value="ECO:0007669"/>
    <property type="project" value="UniProtKB-UniRule"/>
</dbReference>
<dbReference type="PANTHER" id="PTHR11071:SF561">
    <property type="entry name" value="PEPTIDYL-PROLYL CIS-TRANS ISOMERASE D-RELATED"/>
    <property type="match status" value="1"/>
</dbReference>
<dbReference type="KEGG" id="fcy:FRACYDRAFT_143063"/>
<dbReference type="SUPFAM" id="SSF50891">
    <property type="entry name" value="Cyclophilin-like"/>
    <property type="match status" value="1"/>
</dbReference>
<dbReference type="GO" id="GO:0016018">
    <property type="term" value="F:cyclosporin A binding"/>
    <property type="evidence" value="ECO:0007669"/>
    <property type="project" value="TreeGrafter"/>
</dbReference>
<dbReference type="InterPro" id="IPR002130">
    <property type="entry name" value="Cyclophilin-type_PPIase_dom"/>
</dbReference>
<keyword evidence="6" id="KW-1185">Reference proteome</keyword>
<accession>A0A1E7FCA1</accession>
<dbReference type="InterPro" id="IPR024936">
    <property type="entry name" value="Cyclophilin-type_PPIase"/>
</dbReference>
<keyword evidence="2 3" id="KW-0413">Isomerase</keyword>
<comment type="catalytic activity">
    <reaction evidence="3">
        <text>[protein]-peptidylproline (omega=180) = [protein]-peptidylproline (omega=0)</text>
        <dbReference type="Rhea" id="RHEA:16237"/>
        <dbReference type="Rhea" id="RHEA-COMP:10747"/>
        <dbReference type="Rhea" id="RHEA-COMP:10748"/>
        <dbReference type="ChEBI" id="CHEBI:83833"/>
        <dbReference type="ChEBI" id="CHEBI:83834"/>
        <dbReference type="EC" id="5.2.1.8"/>
    </reaction>
</comment>
<dbReference type="GO" id="GO:0006457">
    <property type="term" value="P:protein folding"/>
    <property type="evidence" value="ECO:0007669"/>
    <property type="project" value="TreeGrafter"/>
</dbReference>
<feature type="non-terminal residue" evidence="5">
    <location>
        <position position="166"/>
    </location>
</feature>
<evidence type="ECO:0000313" key="6">
    <source>
        <dbReference type="Proteomes" id="UP000095751"/>
    </source>
</evidence>
<name>A0A1E7FCA1_9STRA</name>
<dbReference type="Pfam" id="PF00160">
    <property type="entry name" value="Pro_isomerase"/>
    <property type="match status" value="1"/>
</dbReference>
<keyword evidence="1 3" id="KW-0697">Rotamase</keyword>
<dbReference type="GO" id="GO:0005737">
    <property type="term" value="C:cytoplasm"/>
    <property type="evidence" value="ECO:0007669"/>
    <property type="project" value="TreeGrafter"/>
</dbReference>
<dbReference type="EMBL" id="KV784359">
    <property type="protein sequence ID" value="OEU15764.1"/>
    <property type="molecule type" value="Genomic_DNA"/>
</dbReference>
<dbReference type="AlphaFoldDB" id="A0A1E7FCA1"/>
<evidence type="ECO:0000256" key="2">
    <source>
        <dbReference type="ARBA" id="ARBA00023235"/>
    </source>
</evidence>
<dbReference type="Gene3D" id="2.40.100.10">
    <property type="entry name" value="Cyclophilin-like"/>
    <property type="match status" value="1"/>
</dbReference>
<feature type="domain" description="PPIase cyclophilin-type" evidence="4">
    <location>
        <begin position="10"/>
        <end position="166"/>
    </location>
</feature>
<dbReference type="Proteomes" id="UP000095751">
    <property type="component" value="Unassembled WGS sequence"/>
</dbReference>
<dbReference type="PIRSF" id="PIRSF001467">
    <property type="entry name" value="Peptidylpro_ismrse"/>
    <property type="match status" value="1"/>
</dbReference>
<dbReference type="EC" id="5.2.1.8" evidence="3"/>
<dbReference type="InterPro" id="IPR029000">
    <property type="entry name" value="Cyclophilin-like_dom_sf"/>
</dbReference>
<organism evidence="5 6">
    <name type="scientific">Fragilariopsis cylindrus CCMP1102</name>
    <dbReference type="NCBI Taxonomy" id="635003"/>
    <lineage>
        <taxon>Eukaryota</taxon>
        <taxon>Sar</taxon>
        <taxon>Stramenopiles</taxon>
        <taxon>Ochrophyta</taxon>
        <taxon>Bacillariophyta</taxon>
        <taxon>Bacillariophyceae</taxon>
        <taxon>Bacillariophycidae</taxon>
        <taxon>Bacillariales</taxon>
        <taxon>Bacillariaceae</taxon>
        <taxon>Fragilariopsis</taxon>
    </lineage>
</organism>
<proteinExistence type="inferred from homology"/>
<evidence type="ECO:0000256" key="1">
    <source>
        <dbReference type="ARBA" id="ARBA00023110"/>
    </source>
</evidence>
<dbReference type="InParanoid" id="A0A1E7FCA1"/>
<evidence type="ECO:0000313" key="5">
    <source>
        <dbReference type="EMBL" id="OEU15764.1"/>
    </source>
</evidence>
<dbReference type="PANTHER" id="PTHR11071">
    <property type="entry name" value="PEPTIDYL-PROLYL CIS-TRANS ISOMERASE"/>
    <property type="match status" value="1"/>
</dbReference>
<gene>
    <name evidence="5" type="ORF">FRACYDRAFT_143063</name>
</gene>
<evidence type="ECO:0000259" key="4">
    <source>
        <dbReference type="PROSITE" id="PS50072"/>
    </source>
</evidence>
<dbReference type="PRINTS" id="PR00153">
    <property type="entry name" value="CSAPPISMRASE"/>
</dbReference>
<feature type="non-terminal residue" evidence="5">
    <location>
        <position position="1"/>
    </location>
</feature>
<comment type="function">
    <text evidence="3">PPIases accelerate the folding of proteins. It catalyzes the cis-trans isomerization of proline imidic peptide bonds in oligopeptides.</text>
</comment>